<evidence type="ECO:0000259" key="1">
    <source>
        <dbReference type="PROSITE" id="PS51085"/>
    </source>
</evidence>
<dbReference type="CDD" id="cd00207">
    <property type="entry name" value="fer2"/>
    <property type="match status" value="1"/>
</dbReference>
<name>A0A4R4E7M7_9BACT</name>
<dbReference type="PRINTS" id="PR00410">
    <property type="entry name" value="PHEHYDRXLASE"/>
</dbReference>
<organism evidence="3 4">
    <name type="scientific">Flaviaesturariibacter aridisoli</name>
    <dbReference type="NCBI Taxonomy" id="2545761"/>
    <lineage>
        <taxon>Bacteria</taxon>
        <taxon>Pseudomonadati</taxon>
        <taxon>Bacteroidota</taxon>
        <taxon>Chitinophagia</taxon>
        <taxon>Chitinophagales</taxon>
        <taxon>Chitinophagaceae</taxon>
        <taxon>Flaviaestuariibacter</taxon>
    </lineage>
</organism>
<dbReference type="Gene3D" id="2.40.30.10">
    <property type="entry name" value="Translation factors"/>
    <property type="match status" value="1"/>
</dbReference>
<dbReference type="SUPFAM" id="SSF52343">
    <property type="entry name" value="Ferredoxin reductase-like, C-terminal NADP-linked domain"/>
    <property type="match status" value="1"/>
</dbReference>
<dbReference type="Gene3D" id="3.10.20.30">
    <property type="match status" value="1"/>
</dbReference>
<dbReference type="InterPro" id="IPR001041">
    <property type="entry name" value="2Fe-2S_ferredoxin-type"/>
</dbReference>
<feature type="domain" description="FAD-binding FR-type" evidence="2">
    <location>
        <begin position="4"/>
        <end position="105"/>
    </location>
</feature>
<dbReference type="InterPro" id="IPR017927">
    <property type="entry name" value="FAD-bd_FR_type"/>
</dbReference>
<dbReference type="InterPro" id="IPR012675">
    <property type="entry name" value="Beta-grasp_dom_sf"/>
</dbReference>
<dbReference type="GO" id="GO:0051537">
    <property type="term" value="F:2 iron, 2 sulfur cluster binding"/>
    <property type="evidence" value="ECO:0007669"/>
    <property type="project" value="InterPro"/>
</dbReference>
<dbReference type="Pfam" id="PF00970">
    <property type="entry name" value="FAD_binding_6"/>
    <property type="match status" value="1"/>
</dbReference>
<dbReference type="EMBL" id="SKFH01000001">
    <property type="protein sequence ID" value="TCZ74923.1"/>
    <property type="molecule type" value="Genomic_DNA"/>
</dbReference>
<dbReference type="Pfam" id="PF00111">
    <property type="entry name" value="Fer2"/>
    <property type="match status" value="1"/>
</dbReference>
<dbReference type="InterPro" id="IPR050415">
    <property type="entry name" value="MRET"/>
</dbReference>
<dbReference type="InterPro" id="IPR036010">
    <property type="entry name" value="2Fe-2S_ferredoxin-like_sf"/>
</dbReference>
<dbReference type="PROSITE" id="PS51384">
    <property type="entry name" value="FAD_FR"/>
    <property type="match status" value="1"/>
</dbReference>
<dbReference type="GO" id="GO:0016491">
    <property type="term" value="F:oxidoreductase activity"/>
    <property type="evidence" value="ECO:0007669"/>
    <property type="project" value="InterPro"/>
</dbReference>
<feature type="domain" description="2Fe-2S ferredoxin-type" evidence="1">
    <location>
        <begin position="257"/>
        <end position="348"/>
    </location>
</feature>
<evidence type="ECO:0000313" key="4">
    <source>
        <dbReference type="Proteomes" id="UP000295164"/>
    </source>
</evidence>
<dbReference type="Pfam" id="PF00175">
    <property type="entry name" value="NAD_binding_1"/>
    <property type="match status" value="1"/>
</dbReference>
<dbReference type="CDD" id="cd06214">
    <property type="entry name" value="PA_degradation_oxidoreductase_like"/>
    <property type="match status" value="1"/>
</dbReference>
<dbReference type="PANTHER" id="PTHR47354">
    <property type="entry name" value="NADH OXIDOREDUCTASE HCR"/>
    <property type="match status" value="1"/>
</dbReference>
<dbReference type="RefSeq" id="WP_131850278.1">
    <property type="nucleotide sequence ID" value="NZ_SKFH01000001.1"/>
</dbReference>
<dbReference type="InterPro" id="IPR017938">
    <property type="entry name" value="Riboflavin_synthase-like_b-brl"/>
</dbReference>
<sequence length="358" mass="39400">MSAPPTFPLTIVRSEELVPGFRRITFAPQPGLRYEAGQFLTFVHTIGGQELRRSYSLLSVPGLDAAPAIGVRRIDNGLFSRFLFDHAPPGTVLRCTGAAGLFRLPPGGGPQQLFFLAAGSGITPIWALLRAVLHRHPQWSAVLVYSSHDPATAILRNELAALAKQFAGRFHLHPLYSTDPQLRRARLNRDALLGLLRLEGAGPERTWFYCCGPESYMRFCTFVLREAGIPAARIRREDFIPSPAPLPPLAPPDTAPQEVRLYWQGRGWRFTVRWPDSILRGAQHLGLELPYSCAAGRCASCVATCLKGRTWMARNEVLTAADLARGLTLTCTAYPDRGPVTLRLDDTPTDAPLTDLEG</sequence>
<dbReference type="SUPFAM" id="SSF63380">
    <property type="entry name" value="Riboflavin synthase domain-like"/>
    <property type="match status" value="1"/>
</dbReference>
<keyword evidence="4" id="KW-1185">Reference proteome</keyword>
<dbReference type="InterPro" id="IPR001433">
    <property type="entry name" value="OxRdtase_FAD/NAD-bd"/>
</dbReference>
<dbReference type="Proteomes" id="UP000295164">
    <property type="component" value="Unassembled WGS sequence"/>
</dbReference>
<dbReference type="SUPFAM" id="SSF54292">
    <property type="entry name" value="2Fe-2S ferredoxin-like"/>
    <property type="match status" value="1"/>
</dbReference>
<dbReference type="PROSITE" id="PS51085">
    <property type="entry name" value="2FE2S_FER_2"/>
    <property type="match status" value="1"/>
</dbReference>
<dbReference type="Gene3D" id="3.40.50.80">
    <property type="entry name" value="Nucleotide-binding domain of ferredoxin-NADP reductase (FNR) module"/>
    <property type="match status" value="1"/>
</dbReference>
<gene>
    <name evidence="3" type="ORF">E0486_01050</name>
</gene>
<dbReference type="PANTHER" id="PTHR47354:SF5">
    <property type="entry name" value="PROTEIN RFBI"/>
    <property type="match status" value="1"/>
</dbReference>
<reference evidence="3 4" key="1">
    <citation type="submission" date="2019-03" db="EMBL/GenBank/DDBJ databases">
        <authorList>
            <person name="Kim M.K.M."/>
        </authorList>
    </citation>
    <scope>NUCLEOTIDE SEQUENCE [LARGE SCALE GENOMIC DNA]</scope>
    <source>
        <strain evidence="3 4">17J68-15</strain>
    </source>
</reference>
<dbReference type="InterPro" id="IPR039261">
    <property type="entry name" value="FNR_nucleotide-bd"/>
</dbReference>
<evidence type="ECO:0000259" key="2">
    <source>
        <dbReference type="PROSITE" id="PS51384"/>
    </source>
</evidence>
<dbReference type="AlphaFoldDB" id="A0A4R4E7M7"/>
<dbReference type="OrthoDB" id="9789468at2"/>
<proteinExistence type="predicted"/>
<dbReference type="InterPro" id="IPR006058">
    <property type="entry name" value="2Fe2S_fd_BS"/>
</dbReference>
<dbReference type="PROSITE" id="PS00197">
    <property type="entry name" value="2FE2S_FER_1"/>
    <property type="match status" value="1"/>
</dbReference>
<accession>A0A4R4E7M7</accession>
<dbReference type="InterPro" id="IPR008333">
    <property type="entry name" value="Cbr1-like_FAD-bd_dom"/>
</dbReference>
<comment type="caution">
    <text evidence="3">The sequence shown here is derived from an EMBL/GenBank/DDBJ whole genome shotgun (WGS) entry which is preliminary data.</text>
</comment>
<protein>
    <submittedName>
        <fullName evidence="3">Ferredoxin--NADP reductase</fullName>
    </submittedName>
</protein>
<evidence type="ECO:0000313" key="3">
    <source>
        <dbReference type="EMBL" id="TCZ74923.1"/>
    </source>
</evidence>